<reference evidence="2" key="2">
    <citation type="submission" date="2020-02" db="EMBL/GenBank/DDBJ databases">
        <authorList>
            <consortium name="NCBI Pathogen Detection Project"/>
        </authorList>
    </citation>
    <scope>NUCLEOTIDE SEQUENCE</scope>
    <source>
        <strain evidence="2">MA.CK_94/00000542</strain>
    </source>
</reference>
<keyword evidence="1" id="KW-0812">Transmembrane</keyword>
<evidence type="ECO:0000313" key="2">
    <source>
        <dbReference type="EMBL" id="HAG1890919.1"/>
    </source>
</evidence>
<proteinExistence type="predicted"/>
<reference evidence="2" key="1">
    <citation type="journal article" date="2018" name="Genome Biol.">
        <title>SKESA: strategic k-mer extension for scrupulous assemblies.</title>
        <authorList>
            <person name="Souvorov A."/>
            <person name="Agarwala R."/>
            <person name="Lipman D.J."/>
        </authorList>
    </citation>
    <scope>NUCLEOTIDE SEQUENCE</scope>
    <source>
        <strain evidence="2">MA.CK_94/00000542</strain>
    </source>
</reference>
<keyword evidence="1" id="KW-1133">Transmembrane helix</keyword>
<organism evidence="2">
    <name type="scientific">Salmonella enterica</name>
    <name type="common">Salmonella choleraesuis</name>
    <dbReference type="NCBI Taxonomy" id="28901"/>
    <lineage>
        <taxon>Bacteria</taxon>
        <taxon>Pseudomonadati</taxon>
        <taxon>Pseudomonadota</taxon>
        <taxon>Gammaproteobacteria</taxon>
        <taxon>Enterobacterales</taxon>
        <taxon>Enterobacteriaceae</taxon>
        <taxon>Salmonella</taxon>
    </lineage>
</organism>
<dbReference type="AlphaFoldDB" id="A0A759QM40"/>
<accession>A0A759QM40</accession>
<keyword evidence="1" id="KW-0472">Membrane</keyword>
<comment type="caution">
    <text evidence="2">The sequence shown here is derived from an EMBL/GenBank/DDBJ whole genome shotgun (WGS) entry which is preliminary data.</text>
</comment>
<protein>
    <submittedName>
        <fullName evidence="2">Uncharacterized protein</fullName>
    </submittedName>
</protein>
<feature type="transmembrane region" description="Helical" evidence="1">
    <location>
        <begin position="54"/>
        <end position="75"/>
    </location>
</feature>
<name>A0A759QM40_SALER</name>
<evidence type="ECO:0000256" key="1">
    <source>
        <dbReference type="SAM" id="Phobius"/>
    </source>
</evidence>
<sequence>MKKMKAPGWLKSRPLRSLYDILLQVLLWGVVLIMLLAVMYVADVRYGNIHDRLMAWRIPLLVWRLVLYATLIMLWQWPGGLRHRYTDQVRTSGHPHPRLVVFRTEIIPVLLVTFSEYSNWTQ</sequence>
<dbReference type="EMBL" id="DAAXOJ010000003">
    <property type="protein sequence ID" value="HAG1890919.1"/>
    <property type="molecule type" value="Genomic_DNA"/>
</dbReference>
<feature type="transmembrane region" description="Helical" evidence="1">
    <location>
        <begin position="21"/>
        <end position="42"/>
    </location>
</feature>
<gene>
    <name evidence="2" type="ORF">G8W59_002934</name>
</gene>